<evidence type="ECO:0000259" key="5">
    <source>
        <dbReference type="SMART" id="SM00478"/>
    </source>
</evidence>
<feature type="domain" description="HhH-GPD" evidence="5">
    <location>
        <begin position="45"/>
        <end position="204"/>
    </location>
</feature>
<dbReference type="InterPro" id="IPR003651">
    <property type="entry name" value="Endonuclease3_FeS-loop_motif"/>
</dbReference>
<protein>
    <submittedName>
        <fullName evidence="6">Endonuclease-3</fullName>
        <ecNumber evidence="6">4.2.99.18</ecNumber>
    </submittedName>
</protein>
<dbReference type="InterPro" id="IPR003265">
    <property type="entry name" value="HhH-GPD_domain"/>
</dbReference>
<dbReference type="Pfam" id="PF00730">
    <property type="entry name" value="HhH-GPD"/>
    <property type="match status" value="1"/>
</dbReference>
<keyword evidence="2" id="KW-0479">Metal-binding</keyword>
<comment type="cofactor">
    <cofactor evidence="1">
        <name>[4Fe-4S] cluster</name>
        <dbReference type="ChEBI" id="CHEBI:49883"/>
    </cofactor>
</comment>
<keyword evidence="7" id="KW-1185">Reference proteome</keyword>
<dbReference type="PANTHER" id="PTHR47203">
    <property type="match status" value="1"/>
</dbReference>
<dbReference type="EMBL" id="JACJIQ010000001">
    <property type="protein sequence ID" value="MBA9075350.1"/>
    <property type="molecule type" value="Genomic_DNA"/>
</dbReference>
<dbReference type="GO" id="GO:0140078">
    <property type="term" value="F:class I DNA-(apurinic or apyrimidinic site) endonuclease activity"/>
    <property type="evidence" value="ECO:0007669"/>
    <property type="project" value="UniProtKB-EC"/>
</dbReference>
<dbReference type="GO" id="GO:0051539">
    <property type="term" value="F:4 iron, 4 sulfur cluster binding"/>
    <property type="evidence" value="ECO:0007669"/>
    <property type="project" value="InterPro"/>
</dbReference>
<proteinExistence type="predicted"/>
<dbReference type="InterPro" id="IPR011257">
    <property type="entry name" value="DNA_glycosylase"/>
</dbReference>
<keyword evidence="6" id="KW-0540">Nuclease</keyword>
<keyword evidence="3" id="KW-0408">Iron</keyword>
<evidence type="ECO:0000313" key="6">
    <source>
        <dbReference type="EMBL" id="MBA9075350.1"/>
    </source>
</evidence>
<dbReference type="Gene3D" id="1.10.340.30">
    <property type="entry name" value="Hypothetical protein, domain 2"/>
    <property type="match status" value="1"/>
</dbReference>
<comment type="caution">
    <text evidence="6">The sequence shown here is derived from an EMBL/GenBank/DDBJ whole genome shotgun (WGS) entry which is preliminary data.</text>
</comment>
<dbReference type="Gene3D" id="1.10.1670.10">
    <property type="entry name" value="Helix-hairpin-Helix base-excision DNA repair enzymes (C-terminal)"/>
    <property type="match status" value="1"/>
</dbReference>
<dbReference type="GO" id="GO:0016787">
    <property type="term" value="F:hydrolase activity"/>
    <property type="evidence" value="ECO:0007669"/>
    <property type="project" value="UniProtKB-ARBA"/>
</dbReference>
<sequence length="235" mass="27038">MTNPARELSPQEKTWQVHLRLNEALGLLSGEPRREPMRELISTMLSHRTTHANEEKAYFQMLERFPTWQDVINAPFEELADALSPAKFPGAKAENIQKALRLIEREHPDFSLEFLRDLDVPEALDWLMALPGVGLKTATLVLLFNFQKPVLPVDTHVHRVSQRVGLIGATVTHDKAHQTLLEMLPPEAHVLYNFHRHLLSHGQKICTWRAPKCEQCVLQDLCNYYEEVRSKGIDR</sequence>
<keyword evidence="6" id="KW-0378">Hydrolase</keyword>
<dbReference type="PANTHER" id="PTHR47203:SF1">
    <property type="entry name" value="HYPOTHETICAL BASE EXCISION DNA REPAIR PROTEIN (EUROFUNG)"/>
    <property type="match status" value="1"/>
</dbReference>
<keyword evidence="4" id="KW-0411">Iron-sulfur</keyword>
<gene>
    <name evidence="6" type="ORF">FHS90_000047</name>
</gene>
<reference evidence="6 7" key="1">
    <citation type="submission" date="2020-08" db="EMBL/GenBank/DDBJ databases">
        <title>Genomic Encyclopedia of Type Strains, Phase IV (KMG-IV): sequencing the most valuable type-strain genomes for metagenomic binning, comparative biology and taxonomic classification.</title>
        <authorList>
            <person name="Goeker M."/>
        </authorList>
    </citation>
    <scope>NUCLEOTIDE SEQUENCE [LARGE SCALE GENOMIC DNA]</scope>
    <source>
        <strain evidence="6 7">DSM 29854</strain>
    </source>
</reference>
<dbReference type="PIRSF" id="PIRSF001435">
    <property type="entry name" value="Nth"/>
    <property type="match status" value="1"/>
</dbReference>
<evidence type="ECO:0000256" key="2">
    <source>
        <dbReference type="ARBA" id="ARBA00022723"/>
    </source>
</evidence>
<dbReference type="SMART" id="SM00478">
    <property type="entry name" value="ENDO3c"/>
    <property type="match status" value="1"/>
</dbReference>
<dbReference type="CDD" id="cd00056">
    <property type="entry name" value="ENDO3c"/>
    <property type="match status" value="1"/>
</dbReference>
<dbReference type="SUPFAM" id="SSF48150">
    <property type="entry name" value="DNA-glycosylase"/>
    <property type="match status" value="1"/>
</dbReference>
<evidence type="ECO:0000256" key="4">
    <source>
        <dbReference type="ARBA" id="ARBA00023014"/>
    </source>
</evidence>
<dbReference type="RefSeq" id="WP_182511136.1">
    <property type="nucleotide sequence ID" value="NZ_JACJIQ010000001.1"/>
</dbReference>
<evidence type="ECO:0000256" key="3">
    <source>
        <dbReference type="ARBA" id="ARBA00023004"/>
    </source>
</evidence>
<dbReference type="AlphaFoldDB" id="A0A839GAN2"/>
<dbReference type="Proteomes" id="UP000563094">
    <property type="component" value="Unassembled WGS sequence"/>
</dbReference>
<dbReference type="SMART" id="SM00525">
    <property type="entry name" value="FES"/>
    <property type="match status" value="1"/>
</dbReference>
<keyword evidence="6" id="KW-0456">Lyase</keyword>
<evidence type="ECO:0000313" key="7">
    <source>
        <dbReference type="Proteomes" id="UP000563094"/>
    </source>
</evidence>
<dbReference type="InterPro" id="IPR023170">
    <property type="entry name" value="HhH_base_excis_C"/>
</dbReference>
<organism evidence="6 7">
    <name type="scientific">Rufibacter quisquiliarum</name>
    <dbReference type="NCBI Taxonomy" id="1549639"/>
    <lineage>
        <taxon>Bacteria</taxon>
        <taxon>Pseudomonadati</taxon>
        <taxon>Bacteroidota</taxon>
        <taxon>Cytophagia</taxon>
        <taxon>Cytophagales</taxon>
        <taxon>Hymenobacteraceae</taxon>
        <taxon>Rufibacter</taxon>
    </lineage>
</organism>
<dbReference type="GO" id="GO:0006284">
    <property type="term" value="P:base-excision repair"/>
    <property type="evidence" value="ECO:0007669"/>
    <property type="project" value="InterPro"/>
</dbReference>
<accession>A0A839GAN2</accession>
<name>A0A839GAN2_9BACT</name>
<dbReference type="EC" id="4.2.99.18" evidence="6"/>
<dbReference type="GO" id="GO:0046872">
    <property type="term" value="F:metal ion binding"/>
    <property type="evidence" value="ECO:0007669"/>
    <property type="project" value="UniProtKB-KW"/>
</dbReference>
<evidence type="ECO:0000256" key="1">
    <source>
        <dbReference type="ARBA" id="ARBA00001966"/>
    </source>
</evidence>
<keyword evidence="6" id="KW-0255">Endonuclease</keyword>